<keyword evidence="4" id="KW-1185">Reference proteome</keyword>
<evidence type="ECO:0000256" key="1">
    <source>
        <dbReference type="SAM" id="Phobius"/>
    </source>
</evidence>
<feature type="transmembrane region" description="Helical" evidence="1">
    <location>
        <begin position="52"/>
        <end position="70"/>
    </location>
</feature>
<reference evidence="3 4" key="1">
    <citation type="submission" date="2019-08" db="EMBL/GenBank/DDBJ databases">
        <authorList>
            <person name="Chen S.-C."/>
            <person name="Lai M.-C."/>
            <person name="You Y.-T."/>
        </authorList>
    </citation>
    <scope>NUCLEOTIDE SEQUENCE [LARGE SCALE GENOMIC DNA]</scope>
    <source>
        <strain evidence="3 4">P2F9704a</strain>
    </source>
</reference>
<dbReference type="RefSeq" id="WP_255331506.1">
    <property type="nucleotide sequence ID" value="NZ_VOTZ01000002.1"/>
</dbReference>
<sequence length="89" mass="10283">MADMQLIRWCVDFGMAVLFFVTFVTGLFKWTLLMRTLGLTDLVMPIALMSDIHDWGGFLLGFMVALHLYMNRAWIFSTTRKMLAGKNDE</sequence>
<keyword evidence="1" id="KW-0472">Membrane</keyword>
<protein>
    <submittedName>
        <fullName evidence="3">DUF4405 domain-containing protein</fullName>
    </submittedName>
</protein>
<dbReference type="Proteomes" id="UP001524383">
    <property type="component" value="Unassembled WGS sequence"/>
</dbReference>
<evidence type="ECO:0000313" key="4">
    <source>
        <dbReference type="Proteomes" id="UP001524383"/>
    </source>
</evidence>
<dbReference type="EMBL" id="VOTZ01000002">
    <property type="protein sequence ID" value="MCQ1537592.1"/>
    <property type="molecule type" value="Genomic_DNA"/>
</dbReference>
<feature type="transmembrane region" description="Helical" evidence="1">
    <location>
        <begin position="12"/>
        <end position="32"/>
    </location>
</feature>
<dbReference type="InterPro" id="IPR016174">
    <property type="entry name" value="Di-haem_cyt_TM"/>
</dbReference>
<dbReference type="InterPro" id="IPR025517">
    <property type="entry name" value="DUF4405"/>
</dbReference>
<keyword evidence="1" id="KW-0812">Transmembrane</keyword>
<evidence type="ECO:0000313" key="3">
    <source>
        <dbReference type="EMBL" id="MCQ1537592.1"/>
    </source>
</evidence>
<dbReference type="Gene3D" id="1.20.950.20">
    <property type="entry name" value="Transmembrane di-heme cytochromes, Chain C"/>
    <property type="match status" value="1"/>
</dbReference>
<keyword evidence="1" id="KW-1133">Transmembrane helix</keyword>
<feature type="domain" description="Flavinylation-associated cytochrome" evidence="2">
    <location>
        <begin position="11"/>
        <end position="71"/>
    </location>
</feature>
<dbReference type="SUPFAM" id="SSF81342">
    <property type="entry name" value="Transmembrane di-heme cytochromes"/>
    <property type="match status" value="1"/>
</dbReference>
<organism evidence="3 4">
    <name type="scientific">Methanocalculus taiwanensis</name>
    <dbReference type="NCBI Taxonomy" id="106207"/>
    <lineage>
        <taxon>Archaea</taxon>
        <taxon>Methanobacteriati</taxon>
        <taxon>Methanobacteriota</taxon>
        <taxon>Stenosarchaea group</taxon>
        <taxon>Methanomicrobia</taxon>
        <taxon>Methanomicrobiales</taxon>
        <taxon>Methanocalculaceae</taxon>
        <taxon>Methanocalculus</taxon>
    </lineage>
</organism>
<dbReference type="Pfam" id="PF14358">
    <property type="entry name" value="DUF4405"/>
    <property type="match status" value="1"/>
</dbReference>
<evidence type="ECO:0000259" key="2">
    <source>
        <dbReference type="Pfam" id="PF14358"/>
    </source>
</evidence>
<name>A0ABD4TJB5_9EURY</name>
<proteinExistence type="predicted"/>
<comment type="caution">
    <text evidence="3">The sequence shown here is derived from an EMBL/GenBank/DDBJ whole genome shotgun (WGS) entry which is preliminary data.</text>
</comment>
<dbReference type="AlphaFoldDB" id="A0ABD4TJB5"/>
<gene>
    <name evidence="3" type="ORF">FTO68_01110</name>
</gene>
<accession>A0ABD4TJB5</accession>